<keyword evidence="7" id="KW-0285">Flavoprotein</keyword>
<dbReference type="SUPFAM" id="SSF51905">
    <property type="entry name" value="FAD/NAD(P)-binding domain"/>
    <property type="match status" value="1"/>
</dbReference>
<dbReference type="Gene3D" id="3.50.50.60">
    <property type="entry name" value="FAD/NAD(P)-binding domain"/>
    <property type="match status" value="2"/>
</dbReference>
<gene>
    <name evidence="14" type="ORF">GCM10022384_26220</name>
</gene>
<reference evidence="15" key="1">
    <citation type="journal article" date="2019" name="Int. J. Syst. Evol. Microbiol.">
        <title>The Global Catalogue of Microorganisms (GCM) 10K type strain sequencing project: providing services to taxonomists for standard genome sequencing and annotation.</title>
        <authorList>
            <consortium name="The Broad Institute Genomics Platform"/>
            <consortium name="The Broad Institute Genome Sequencing Center for Infectious Disease"/>
            <person name="Wu L."/>
            <person name="Ma J."/>
        </authorList>
    </citation>
    <scope>NUCLEOTIDE SEQUENCE [LARGE SCALE GENOMIC DNA]</scope>
    <source>
        <strain evidence="15">JCM 17027</strain>
    </source>
</reference>
<dbReference type="EC" id="1.1.3.10" evidence="5"/>
<evidence type="ECO:0000256" key="11">
    <source>
        <dbReference type="ARBA" id="ARBA00031159"/>
    </source>
</evidence>
<evidence type="ECO:0000256" key="8">
    <source>
        <dbReference type="ARBA" id="ARBA00022827"/>
    </source>
</evidence>
<comment type="subunit">
    <text evidence="4">Homotetramer.</text>
</comment>
<evidence type="ECO:0000256" key="5">
    <source>
        <dbReference type="ARBA" id="ARBA00013082"/>
    </source>
</evidence>
<dbReference type="Pfam" id="PF05199">
    <property type="entry name" value="GMC_oxred_C"/>
    <property type="match status" value="1"/>
</dbReference>
<organism evidence="14 15">
    <name type="scientific">Streptomyces marokkonensis</name>
    <dbReference type="NCBI Taxonomy" id="324855"/>
    <lineage>
        <taxon>Bacteria</taxon>
        <taxon>Bacillati</taxon>
        <taxon>Actinomycetota</taxon>
        <taxon>Actinomycetes</taxon>
        <taxon>Kitasatosporales</taxon>
        <taxon>Streptomycetaceae</taxon>
        <taxon>Streptomyces</taxon>
    </lineage>
</organism>
<dbReference type="NCBIfam" id="TIGR02462">
    <property type="entry name" value="pyranose_ox"/>
    <property type="match status" value="1"/>
</dbReference>
<accession>A0ABP7Q0P6</accession>
<dbReference type="InterPro" id="IPR012814">
    <property type="entry name" value="P2OX"/>
</dbReference>
<evidence type="ECO:0000256" key="12">
    <source>
        <dbReference type="ARBA" id="ARBA00031330"/>
    </source>
</evidence>
<dbReference type="PANTHER" id="PTHR42784:SF1">
    <property type="entry name" value="PYRANOSE 2-OXIDASE"/>
    <property type="match status" value="1"/>
</dbReference>
<comment type="catalytic activity">
    <reaction evidence="1">
        <text>D-glucose + O2 = 2-dehydro-D-glucose + H2O2</text>
        <dbReference type="Rhea" id="RHEA:10552"/>
        <dbReference type="ChEBI" id="CHEBI:4167"/>
        <dbReference type="ChEBI" id="CHEBI:15379"/>
        <dbReference type="ChEBI" id="CHEBI:16240"/>
        <dbReference type="ChEBI" id="CHEBI:16609"/>
        <dbReference type="EC" id="1.1.3.10"/>
    </reaction>
</comment>
<sequence length="547" mass="60227">MAQNTVRVDALVVGSGPVGSAFARELVAAGRHVYMVDAGAQLSDRPGEHLKNAYLYQRNLNLFSPVIRGHLSLLSIPSSDRAEVTLDPASYRIDLKKYDGFVLNNQNPDQDPALNLGAAAATYGVGGMATHWTCATPRHHPDIERSDLLSGAEWDALYRDGEQLLHTRTDAYTDSVRQRLVRGALAEEYGELQEPYQVQNLPLAVERREDNPEFVHWSGADTVLGPLADGGHDRFELHPEQLCTRLVRSADGSRVEYAEIRDLRRWRTLRVEAETFVVAGNAYLTPQLLYASGIRPKALGRYLSEQPISFCQIVLSQDLVDSVATDPRFGDAVREHRETAPQDPVPIPMSDPEPQVWIPVSEGRPWHCQIHRDAFHYGDIAPNVDGRLIVDLRWFGIAEPRFENRIEFSDRHQDTHGMPQPTFFFGLSERDRANQHAMMRDMLRAASTLGGFLPGSEPQFVEPGLGLHVTGTTRMGDDPETSVVDTDSRVWGVDNLYLGGNNVIPRGTASNPTLTSVALALRAARHITTGRTAGGAVAASAAAGRGA</sequence>
<evidence type="ECO:0000256" key="4">
    <source>
        <dbReference type="ARBA" id="ARBA00011881"/>
    </source>
</evidence>
<evidence type="ECO:0000256" key="3">
    <source>
        <dbReference type="ARBA" id="ARBA00010790"/>
    </source>
</evidence>
<dbReference type="EMBL" id="BAABCQ010000040">
    <property type="protein sequence ID" value="GAA3974554.1"/>
    <property type="molecule type" value="Genomic_DNA"/>
</dbReference>
<keyword evidence="15" id="KW-1185">Reference proteome</keyword>
<dbReference type="RefSeq" id="WP_345592116.1">
    <property type="nucleotide sequence ID" value="NZ_BAABCQ010000040.1"/>
</dbReference>
<evidence type="ECO:0000313" key="14">
    <source>
        <dbReference type="EMBL" id="GAA3974554.1"/>
    </source>
</evidence>
<dbReference type="InterPro" id="IPR036188">
    <property type="entry name" value="FAD/NAD-bd_sf"/>
</dbReference>
<comment type="caution">
    <text evidence="14">The sequence shown here is derived from an EMBL/GenBank/DDBJ whole genome shotgun (WGS) entry which is preliminary data.</text>
</comment>
<comment type="similarity">
    <text evidence="3">Belongs to the GMC oxidoreductase family.</text>
</comment>
<dbReference type="InterPro" id="IPR051473">
    <property type="entry name" value="P2Ox-like"/>
</dbReference>
<keyword evidence="9" id="KW-0560">Oxidoreductase</keyword>
<evidence type="ECO:0000256" key="2">
    <source>
        <dbReference type="ARBA" id="ARBA00001974"/>
    </source>
</evidence>
<feature type="domain" description="Glucose-methanol-choline oxidoreductase C-terminal" evidence="13">
    <location>
        <begin position="400"/>
        <end position="520"/>
    </location>
</feature>
<dbReference type="InterPro" id="IPR007867">
    <property type="entry name" value="GMC_OxRtase_C"/>
</dbReference>
<dbReference type="Proteomes" id="UP001500034">
    <property type="component" value="Unassembled WGS sequence"/>
</dbReference>
<comment type="cofactor">
    <cofactor evidence="2">
        <name>FAD</name>
        <dbReference type="ChEBI" id="CHEBI:57692"/>
    </cofactor>
</comment>
<evidence type="ECO:0000313" key="15">
    <source>
        <dbReference type="Proteomes" id="UP001500034"/>
    </source>
</evidence>
<proteinExistence type="inferred from homology"/>
<keyword evidence="8" id="KW-0274">FAD</keyword>
<evidence type="ECO:0000256" key="7">
    <source>
        <dbReference type="ARBA" id="ARBA00022630"/>
    </source>
</evidence>
<name>A0ABP7Q0P6_9ACTN</name>
<dbReference type="SUPFAM" id="SSF54373">
    <property type="entry name" value="FAD-linked reductases, C-terminal domain"/>
    <property type="match status" value="1"/>
</dbReference>
<evidence type="ECO:0000256" key="6">
    <source>
        <dbReference type="ARBA" id="ARBA00016408"/>
    </source>
</evidence>
<evidence type="ECO:0000256" key="10">
    <source>
        <dbReference type="ARBA" id="ARBA00030508"/>
    </source>
</evidence>
<dbReference type="PANTHER" id="PTHR42784">
    <property type="entry name" value="PYRANOSE 2-OXIDASE"/>
    <property type="match status" value="1"/>
</dbReference>
<protein>
    <recommendedName>
        <fullName evidence="6">Pyranose 2-oxidase</fullName>
        <ecNumber evidence="5">1.1.3.10</ecNumber>
    </recommendedName>
    <alternativeName>
        <fullName evidence="11">FAD-oxidoreductase</fullName>
    </alternativeName>
    <alternativeName>
        <fullName evidence="10">Glucose 2-oxidase</fullName>
    </alternativeName>
    <alternativeName>
        <fullName evidence="12">Pyranose:oxygen 2-oxidoreductase</fullName>
    </alternativeName>
</protein>
<evidence type="ECO:0000256" key="9">
    <source>
        <dbReference type="ARBA" id="ARBA00023002"/>
    </source>
</evidence>
<evidence type="ECO:0000259" key="13">
    <source>
        <dbReference type="Pfam" id="PF05199"/>
    </source>
</evidence>
<evidence type="ECO:0000256" key="1">
    <source>
        <dbReference type="ARBA" id="ARBA00000827"/>
    </source>
</evidence>